<organism evidence="3 4">
    <name type="scientific">Mucilaginibacter mali</name>
    <dbReference type="NCBI Taxonomy" id="2740462"/>
    <lineage>
        <taxon>Bacteria</taxon>
        <taxon>Pseudomonadati</taxon>
        <taxon>Bacteroidota</taxon>
        <taxon>Sphingobacteriia</taxon>
        <taxon>Sphingobacteriales</taxon>
        <taxon>Sphingobacteriaceae</taxon>
        <taxon>Mucilaginibacter</taxon>
    </lineage>
</organism>
<dbReference type="Pfam" id="PF04519">
    <property type="entry name" value="Bactofilin"/>
    <property type="match status" value="1"/>
</dbReference>
<gene>
    <name evidence="3" type="ORF">HQ865_13805</name>
</gene>
<dbReference type="InterPro" id="IPR007607">
    <property type="entry name" value="BacA/B"/>
</dbReference>
<feature type="region of interest" description="Disordered" evidence="2">
    <location>
        <begin position="221"/>
        <end position="251"/>
    </location>
</feature>
<name>A0A7D4UDN4_9SPHI</name>
<dbReference type="RefSeq" id="WP_173415450.1">
    <property type="nucleotide sequence ID" value="NZ_CP054139.1"/>
</dbReference>
<sequence length="251" mass="26428">MKKGTPDPLIASNISSLVHEGDNYYAQDLVLINEALTANLYSGGECIVERAAVLKGNTLAKHCVISGTVTGAITGTERIEIKKTAVIKGTLNAPVIDIEPGAKVNGDIKVTTDIYAMIKLTDTLKRHLPTEELPRPLNIAADAVTLTPKTEELVKPVQQKPSVPNPAAAKAAEEVLLTPAPKPVVAAVSANQQMEAYVPAEQHKPVTAAMPANKPVEALTAATPEKKPVAAAAAKPATKTETQEAASGRWW</sequence>
<evidence type="ECO:0000256" key="2">
    <source>
        <dbReference type="SAM" id="MobiDB-lite"/>
    </source>
</evidence>
<reference evidence="3 4" key="1">
    <citation type="submission" date="2020-05" db="EMBL/GenBank/DDBJ databases">
        <title>Mucilaginibacter mali sp. nov.</title>
        <authorList>
            <person name="Kim H.S."/>
            <person name="Lee K.C."/>
            <person name="Suh M.K."/>
            <person name="Kim J.-S."/>
            <person name="Han K.-I."/>
            <person name="Eom M.K."/>
            <person name="Shin Y.K."/>
            <person name="Lee J.-S."/>
        </authorList>
    </citation>
    <scope>NUCLEOTIDE SEQUENCE [LARGE SCALE GENOMIC DNA]</scope>
    <source>
        <strain evidence="3 4">G2-14</strain>
    </source>
</reference>
<dbReference type="PANTHER" id="PTHR35024">
    <property type="entry name" value="HYPOTHETICAL CYTOSOLIC PROTEIN"/>
    <property type="match status" value="1"/>
</dbReference>
<dbReference type="PANTHER" id="PTHR35024:SF4">
    <property type="entry name" value="POLYMER-FORMING CYTOSKELETAL PROTEIN"/>
    <property type="match status" value="1"/>
</dbReference>
<evidence type="ECO:0000313" key="3">
    <source>
        <dbReference type="EMBL" id="QKJ30779.1"/>
    </source>
</evidence>
<feature type="compositionally biased region" description="Low complexity" evidence="2">
    <location>
        <begin position="229"/>
        <end position="251"/>
    </location>
</feature>
<protein>
    <submittedName>
        <fullName evidence="3">Polymer-forming cytoskeletal protein</fullName>
    </submittedName>
</protein>
<proteinExistence type="inferred from homology"/>
<dbReference type="KEGG" id="mmab:HQ865_13805"/>
<keyword evidence="4" id="KW-1185">Reference proteome</keyword>
<evidence type="ECO:0000313" key="4">
    <source>
        <dbReference type="Proteomes" id="UP000505355"/>
    </source>
</evidence>
<dbReference type="Proteomes" id="UP000505355">
    <property type="component" value="Chromosome"/>
</dbReference>
<evidence type="ECO:0000256" key="1">
    <source>
        <dbReference type="ARBA" id="ARBA00044755"/>
    </source>
</evidence>
<dbReference type="EMBL" id="CP054139">
    <property type="protein sequence ID" value="QKJ30779.1"/>
    <property type="molecule type" value="Genomic_DNA"/>
</dbReference>
<dbReference type="AlphaFoldDB" id="A0A7D4UDN4"/>
<comment type="similarity">
    <text evidence="1">Belongs to the bactofilin family.</text>
</comment>
<accession>A0A7D4UDN4</accession>